<reference evidence="2" key="1">
    <citation type="submission" date="2018-01" db="EMBL/GenBank/DDBJ databases">
        <title>Testimony of 'menage a trois' revealed by the proteome of Megavirus virophage.</title>
        <authorList>
            <person name="Jeudy S."/>
            <person name="Bertaux L."/>
            <person name="Alempic J.-M."/>
            <person name="Lartigue A."/>
            <person name="Legendre M."/>
            <person name="Philippe N."/>
            <person name="Beucher L."/>
            <person name="Biondi E."/>
            <person name="Juul S."/>
            <person name="Turner D."/>
            <person name="Coute Y."/>
            <person name="Claverie J.-M."/>
            <person name="Abergel C."/>
        </authorList>
    </citation>
    <scope>NUCLEOTIDE SEQUENCE [LARGE SCALE GENOMIC DNA]</scope>
</reference>
<evidence type="ECO:0000313" key="2">
    <source>
        <dbReference type="Proteomes" id="UP000289600"/>
    </source>
</evidence>
<proteinExistence type="predicted"/>
<name>A0A2P1EKT7_9VIRU</name>
<sequence>MKLKDFVNFEIFEQDDKNIFQDITNGLLLKCDKDMNHKTIDCDAYLDFIEHNKPENFNLEIINKAEVLHLINQAQISFLNCVKLKNKYLPNSKYSSKFYLSKDKKYYCFYFGKNHKMNIWGLINKETGRYIIMGHISHYQFIYHYYYDIIDCEYIPFSNNLDYFRCLENIKQNPKIFDIFNYMNGYFDAAYDGIYDFNSEDYYSNK</sequence>
<keyword evidence="2" id="KW-1185">Reference proteome</keyword>
<dbReference type="Proteomes" id="UP000289600">
    <property type="component" value="Segment"/>
</dbReference>
<organism evidence="1 2">
    <name type="scientific">Moumouvirus australiensis</name>
    <dbReference type="NCBI Taxonomy" id="2109587"/>
    <lineage>
        <taxon>Viruses</taxon>
        <taxon>Varidnaviria</taxon>
        <taxon>Bamfordvirae</taxon>
        <taxon>Nucleocytoviricota</taxon>
        <taxon>Megaviricetes</taxon>
        <taxon>Imitervirales</taxon>
        <taxon>Mimiviridae</taxon>
        <taxon>Megamimivirinae</taxon>
        <taxon>Moumouvirus</taxon>
        <taxon>Moumouvirus australiense</taxon>
    </lineage>
</organism>
<gene>
    <name evidence="1" type="ORF">mc_109</name>
</gene>
<evidence type="ECO:0000313" key="1">
    <source>
        <dbReference type="EMBL" id="AVL94495.1"/>
    </source>
</evidence>
<protein>
    <submittedName>
        <fullName evidence="1">Uncharacterized protein</fullName>
    </submittedName>
</protein>
<dbReference type="EMBL" id="MG807320">
    <property type="protein sequence ID" value="AVL94495.1"/>
    <property type="molecule type" value="Genomic_DNA"/>
</dbReference>
<accession>A0A2P1EKT7</accession>